<reference evidence="3 4" key="1">
    <citation type="submission" date="2024-04" db="EMBL/GenBank/DDBJ databases">
        <title>Tritrichomonas musculus Genome.</title>
        <authorList>
            <person name="Alves-Ferreira E."/>
            <person name="Grigg M."/>
            <person name="Lorenzi H."/>
            <person name="Galac M."/>
        </authorList>
    </citation>
    <scope>NUCLEOTIDE SEQUENCE [LARGE SCALE GENOMIC DNA]</scope>
    <source>
        <strain evidence="3 4">EAF2021</strain>
    </source>
</reference>
<proteinExistence type="predicted"/>
<evidence type="ECO:0000313" key="4">
    <source>
        <dbReference type="Proteomes" id="UP001470230"/>
    </source>
</evidence>
<accession>A0ABR2KK57</accession>
<gene>
    <name evidence="3" type="ORF">M9Y10_028732</name>
</gene>
<protein>
    <recommendedName>
        <fullName evidence="2">Peptidase C1A papain C-terminal domain-containing protein</fullName>
    </recommendedName>
</protein>
<organism evidence="3 4">
    <name type="scientific">Tritrichomonas musculus</name>
    <dbReference type="NCBI Taxonomy" id="1915356"/>
    <lineage>
        <taxon>Eukaryota</taxon>
        <taxon>Metamonada</taxon>
        <taxon>Parabasalia</taxon>
        <taxon>Tritrichomonadida</taxon>
        <taxon>Tritrichomonadidae</taxon>
        <taxon>Tritrichomonas</taxon>
    </lineage>
</organism>
<name>A0ABR2KK57_9EUKA</name>
<sequence length="325" mass="36961">MNILSRLCLFTAIQGLNNDEKDLIPLIKNQNPHSYCWAYSITSAIELRHALKTGNRLKFNPYGIIDNVLQFYAQFKDQINENQEIKRIYESCKQFGGNDKDGYELYDPSCALLYLFADKKTMIYEYNNKSSNVYLSKMENSNITTLDDLKKALKENKFILAAYHSEPGFHALGPIITNYLTDEKLDLNHNIIITGVGTIEDIPGIFVEIVNSWGTTYYDHESNEYKPLGYDGIYYLKVADNLTSPLINNRRIFTSNFVIDTDEFSSESSKTENSNSDKEVKKFKIISIAVGVIGAIFLVLFIIFLSLYLADNGTKISDITNSSVL</sequence>
<evidence type="ECO:0000256" key="1">
    <source>
        <dbReference type="SAM" id="Phobius"/>
    </source>
</evidence>
<dbReference type="Pfam" id="PF00112">
    <property type="entry name" value="Peptidase_C1"/>
    <property type="match status" value="1"/>
</dbReference>
<comment type="caution">
    <text evidence="3">The sequence shown here is derived from an EMBL/GenBank/DDBJ whole genome shotgun (WGS) entry which is preliminary data.</text>
</comment>
<evidence type="ECO:0000259" key="2">
    <source>
        <dbReference type="Pfam" id="PF00112"/>
    </source>
</evidence>
<dbReference type="InterPro" id="IPR038765">
    <property type="entry name" value="Papain-like_cys_pep_sf"/>
</dbReference>
<dbReference type="SUPFAM" id="SSF54001">
    <property type="entry name" value="Cysteine proteinases"/>
    <property type="match status" value="1"/>
</dbReference>
<dbReference type="Proteomes" id="UP001470230">
    <property type="component" value="Unassembled WGS sequence"/>
</dbReference>
<dbReference type="EMBL" id="JAPFFF010000004">
    <property type="protein sequence ID" value="KAK8891520.1"/>
    <property type="molecule type" value="Genomic_DNA"/>
</dbReference>
<feature type="transmembrane region" description="Helical" evidence="1">
    <location>
        <begin position="285"/>
        <end position="310"/>
    </location>
</feature>
<keyword evidence="1" id="KW-1133">Transmembrane helix</keyword>
<keyword evidence="4" id="KW-1185">Reference proteome</keyword>
<dbReference type="Gene3D" id="3.90.70.10">
    <property type="entry name" value="Cysteine proteinases"/>
    <property type="match status" value="1"/>
</dbReference>
<keyword evidence="1" id="KW-0472">Membrane</keyword>
<feature type="domain" description="Peptidase C1A papain C-terminal" evidence="2">
    <location>
        <begin position="23"/>
        <end position="218"/>
    </location>
</feature>
<evidence type="ECO:0000313" key="3">
    <source>
        <dbReference type="EMBL" id="KAK8891520.1"/>
    </source>
</evidence>
<keyword evidence="1" id="KW-0812">Transmembrane</keyword>
<dbReference type="InterPro" id="IPR000668">
    <property type="entry name" value="Peptidase_C1A_C"/>
</dbReference>